<dbReference type="KEGG" id="git:C6V83_16575"/>
<dbReference type="EMBL" id="CP027433">
    <property type="protein sequence ID" value="AVM01629.1"/>
    <property type="molecule type" value="Genomic_DNA"/>
</dbReference>
<keyword evidence="3" id="KW-1185">Reference proteome</keyword>
<dbReference type="InterPro" id="IPR021218">
    <property type="entry name" value="DUF2784"/>
</dbReference>
<organism evidence="2 3">
    <name type="scientific">Gordonia iterans</name>
    <dbReference type="NCBI Taxonomy" id="1004901"/>
    <lineage>
        <taxon>Bacteria</taxon>
        <taxon>Bacillati</taxon>
        <taxon>Actinomycetota</taxon>
        <taxon>Actinomycetes</taxon>
        <taxon>Mycobacteriales</taxon>
        <taxon>Gordoniaceae</taxon>
        <taxon>Gordonia</taxon>
    </lineage>
</organism>
<dbReference type="Proteomes" id="UP000239814">
    <property type="component" value="Chromosome"/>
</dbReference>
<keyword evidence="1" id="KW-0812">Transmembrane</keyword>
<dbReference type="AlphaFoldDB" id="A0A2S0KIX3"/>
<dbReference type="Pfam" id="PF10861">
    <property type="entry name" value="DUF2784"/>
    <property type="match status" value="1"/>
</dbReference>
<feature type="transmembrane region" description="Helical" evidence="1">
    <location>
        <begin position="35"/>
        <end position="53"/>
    </location>
</feature>
<evidence type="ECO:0000313" key="2">
    <source>
        <dbReference type="EMBL" id="AVM01629.1"/>
    </source>
</evidence>
<dbReference type="RefSeq" id="WP_105943333.1">
    <property type="nucleotide sequence ID" value="NZ_CP027433.1"/>
</dbReference>
<evidence type="ECO:0000313" key="3">
    <source>
        <dbReference type="Proteomes" id="UP000239814"/>
    </source>
</evidence>
<keyword evidence="1" id="KW-0472">Membrane</keyword>
<evidence type="ECO:0000256" key="1">
    <source>
        <dbReference type="SAM" id="Phobius"/>
    </source>
</evidence>
<name>A0A2S0KIX3_9ACTN</name>
<accession>A0A2S0KIX3</accession>
<feature type="transmembrane region" description="Helical" evidence="1">
    <location>
        <begin position="6"/>
        <end position="28"/>
    </location>
</feature>
<feature type="transmembrane region" description="Helical" evidence="1">
    <location>
        <begin position="95"/>
        <end position="114"/>
    </location>
</feature>
<gene>
    <name evidence="2" type="ORF">C6V83_16575</name>
</gene>
<reference evidence="2 3" key="1">
    <citation type="submission" date="2018-03" db="EMBL/GenBank/DDBJ databases">
        <title>Characteristics and genome of n-alkane degrading marine bacteria Gordonia iterans isolated from crude oil contaminated in Tae-an, South Korea.</title>
        <authorList>
            <person name="Lee S.-S."/>
            <person name="Kim H."/>
        </authorList>
    </citation>
    <scope>NUCLEOTIDE SEQUENCE [LARGE SCALE GENOMIC DNA]</scope>
    <source>
        <strain evidence="2 3">Co17</strain>
    </source>
</reference>
<proteinExistence type="predicted"/>
<protein>
    <submittedName>
        <fullName evidence="2">DUF2784 domain-containing protein</fullName>
    </submittedName>
</protein>
<sequence length="124" mass="13752">MGYRLIADTAMVLHFAFLGYLLAGGFLAWRWRRTIWIHVAVAIWGAGSVLIGYDCPLTHVENWARERSGEATLPPSGFIDHYLTGVVYPQQHETLVQLGVAVVVAISWVGYAVRARTARVDGAR</sequence>
<keyword evidence="1" id="KW-1133">Transmembrane helix</keyword>
<dbReference type="OrthoDB" id="370375at2"/>